<dbReference type="GO" id="GO:0000272">
    <property type="term" value="P:polysaccharide catabolic process"/>
    <property type="evidence" value="ECO:0007669"/>
    <property type="project" value="UniProtKB-KW"/>
</dbReference>
<dbReference type="PANTHER" id="PTHR31736">
    <property type="match status" value="1"/>
</dbReference>
<keyword evidence="5" id="KW-0119">Carbohydrate metabolism</keyword>
<name>A0A1N7NE83_9BACT</name>
<evidence type="ECO:0000256" key="1">
    <source>
        <dbReference type="ARBA" id="ARBA00008834"/>
    </source>
</evidence>
<dbReference type="AlphaFoldDB" id="A0A1N7NE83"/>
<evidence type="ECO:0000256" key="2">
    <source>
        <dbReference type="ARBA" id="ARBA00022737"/>
    </source>
</evidence>
<evidence type="ECO:0000256" key="4">
    <source>
        <dbReference type="ARBA" id="ARBA00023180"/>
    </source>
</evidence>
<evidence type="ECO:0000256" key="7">
    <source>
        <dbReference type="ARBA" id="ARBA00023326"/>
    </source>
</evidence>
<feature type="signal peptide" evidence="10">
    <location>
        <begin position="1"/>
        <end position="21"/>
    </location>
</feature>
<keyword evidence="7" id="KW-0624">Polysaccharide degradation</keyword>
<dbReference type="Pfam" id="PF00295">
    <property type="entry name" value="Glyco_hydro_28"/>
    <property type="match status" value="1"/>
</dbReference>
<comment type="similarity">
    <text evidence="1 9">Belongs to the glycosyl hydrolase 28 family.</text>
</comment>
<comment type="function">
    <text evidence="8">Pectinolytic enzyme involved in the degradation of xylogalacturonan (xga), a galacturonan backbone heavily substituted with xylose, and which is one important component of the hairy regions of pectin. Activity requires a galacturonic acid backbone substituted with xylose.</text>
</comment>
<evidence type="ECO:0000256" key="9">
    <source>
        <dbReference type="RuleBase" id="RU361169"/>
    </source>
</evidence>
<dbReference type="STRING" id="477680.SAMN05421788_102374"/>
<dbReference type="GO" id="GO:0004650">
    <property type="term" value="F:polygalacturonase activity"/>
    <property type="evidence" value="ECO:0007669"/>
    <property type="project" value="InterPro"/>
</dbReference>
<dbReference type="SUPFAM" id="SSF51126">
    <property type="entry name" value="Pectin lyase-like"/>
    <property type="match status" value="1"/>
</dbReference>
<dbReference type="Gene3D" id="2.160.20.10">
    <property type="entry name" value="Single-stranded right-handed beta-helix, Pectin lyase-like"/>
    <property type="match status" value="1"/>
</dbReference>
<dbReference type="OrthoDB" id="9795222at2"/>
<proteinExistence type="inferred from homology"/>
<reference evidence="12" key="1">
    <citation type="submission" date="2017-01" db="EMBL/GenBank/DDBJ databases">
        <authorList>
            <person name="Varghese N."/>
            <person name="Submissions S."/>
        </authorList>
    </citation>
    <scope>NUCLEOTIDE SEQUENCE [LARGE SCALE GENOMIC DNA]</scope>
    <source>
        <strain evidence="12">DSM 21054</strain>
    </source>
</reference>
<sequence>MNVKKWNCLFIGMITSCCATAQQLVTYPAPAAVTYAMHNDDYTVRVRQPGGQWQDLYEYKVKVDLDKVQDASMVYFDMEGPVEVMVRKNNDNVREVKIRPQAYGIQPKVQGNVITFTLPQPRKISVECNGDKLHNLHVFANEPEKDKPRPGDTNVIYFAPGLHLPKDTVQKEFSIPSGKTVYIAGGAVVRGKLVCENVHNVHIKGRGIIDQAPEGILVDHSSHVTIEGITFINPRHYTICGGASQHLTIRNVKSFSSQGWSDGIDLMSCSDVVIDDVFLRNSDDCIALYGSRWNFYGNVRNCTITNAILWADVAHPINIGLHGNATAGGDTLENILFKNIHILEQDEDDPDYEGCMAISCGDNNLVRQVRFENIYVDDFEEGQLLNIRVVYNSKYNAAPGRGVQDISFKNIQYTGSNTTYPVIKGLDANHKVNGVTFEGLRINGKPVRNATEAHIITGPFAENIIFNNESTAK</sequence>
<keyword evidence="10" id="KW-0732">Signal</keyword>
<dbReference type="InterPro" id="IPR000743">
    <property type="entry name" value="Glyco_hydro_28"/>
</dbReference>
<evidence type="ECO:0000313" key="11">
    <source>
        <dbReference type="EMBL" id="SIS96630.1"/>
    </source>
</evidence>
<protein>
    <submittedName>
        <fullName evidence="11">Glycosyl hydrolases family 28</fullName>
    </submittedName>
</protein>
<dbReference type="InterPro" id="IPR012334">
    <property type="entry name" value="Pectin_lyas_fold"/>
</dbReference>
<dbReference type="PANTHER" id="PTHR31736:SF9">
    <property type="entry name" value="ENDO-XYLOGALACTURONAN HYDROLASE A-RELATED"/>
    <property type="match status" value="1"/>
</dbReference>
<dbReference type="InterPro" id="IPR011050">
    <property type="entry name" value="Pectin_lyase_fold/virulence"/>
</dbReference>
<evidence type="ECO:0000313" key="12">
    <source>
        <dbReference type="Proteomes" id="UP000186917"/>
    </source>
</evidence>
<keyword evidence="2" id="KW-0677">Repeat</keyword>
<keyword evidence="6 9" id="KW-0326">Glycosidase</keyword>
<dbReference type="Proteomes" id="UP000186917">
    <property type="component" value="Unassembled WGS sequence"/>
</dbReference>
<feature type="chain" id="PRO_5012501259" evidence="10">
    <location>
        <begin position="22"/>
        <end position="473"/>
    </location>
</feature>
<gene>
    <name evidence="11" type="ORF">SAMN05421788_102374</name>
</gene>
<evidence type="ECO:0000256" key="5">
    <source>
        <dbReference type="ARBA" id="ARBA00023277"/>
    </source>
</evidence>
<dbReference type="EMBL" id="FTOR01000002">
    <property type="protein sequence ID" value="SIS96630.1"/>
    <property type="molecule type" value="Genomic_DNA"/>
</dbReference>
<accession>A0A1N7NE83</accession>
<evidence type="ECO:0000256" key="3">
    <source>
        <dbReference type="ARBA" id="ARBA00022801"/>
    </source>
</evidence>
<keyword evidence="4" id="KW-0325">Glycoprotein</keyword>
<evidence type="ECO:0000256" key="8">
    <source>
        <dbReference type="ARBA" id="ARBA00037278"/>
    </source>
</evidence>
<dbReference type="RefSeq" id="WP_076378497.1">
    <property type="nucleotide sequence ID" value="NZ_AP017422.1"/>
</dbReference>
<keyword evidence="12" id="KW-1185">Reference proteome</keyword>
<evidence type="ECO:0000256" key="10">
    <source>
        <dbReference type="SAM" id="SignalP"/>
    </source>
</evidence>
<evidence type="ECO:0000256" key="6">
    <source>
        <dbReference type="ARBA" id="ARBA00023295"/>
    </source>
</evidence>
<dbReference type="PROSITE" id="PS51257">
    <property type="entry name" value="PROKAR_LIPOPROTEIN"/>
    <property type="match status" value="1"/>
</dbReference>
<organism evidence="11 12">
    <name type="scientific">Filimonas lacunae</name>
    <dbReference type="NCBI Taxonomy" id="477680"/>
    <lineage>
        <taxon>Bacteria</taxon>
        <taxon>Pseudomonadati</taxon>
        <taxon>Bacteroidota</taxon>
        <taxon>Chitinophagia</taxon>
        <taxon>Chitinophagales</taxon>
        <taxon>Chitinophagaceae</taxon>
        <taxon>Filimonas</taxon>
    </lineage>
</organism>
<keyword evidence="3 9" id="KW-0378">Hydrolase</keyword>